<gene>
    <name evidence="2" type="ORF">ENL21_04395</name>
</gene>
<organism evidence="2">
    <name type="scientific">Caldithrix abyssi</name>
    <dbReference type="NCBI Taxonomy" id="187145"/>
    <lineage>
        <taxon>Bacteria</taxon>
        <taxon>Pseudomonadati</taxon>
        <taxon>Calditrichota</taxon>
        <taxon>Calditrichia</taxon>
        <taxon>Calditrichales</taxon>
        <taxon>Calditrichaceae</taxon>
        <taxon>Caldithrix</taxon>
    </lineage>
</organism>
<proteinExistence type="predicted"/>
<dbReference type="PROSITE" id="PS51257">
    <property type="entry name" value="PROKAR_LIPOPROTEIN"/>
    <property type="match status" value="1"/>
</dbReference>
<dbReference type="Proteomes" id="UP000886111">
    <property type="component" value="Unassembled WGS sequence"/>
</dbReference>
<accession>A0A7V5H3H0</accession>
<comment type="caution">
    <text evidence="2">The sequence shown here is derived from an EMBL/GenBank/DDBJ whole genome shotgun (WGS) entry which is preliminary data.</text>
</comment>
<feature type="non-terminal residue" evidence="2">
    <location>
        <position position="300"/>
    </location>
</feature>
<evidence type="ECO:0008006" key="3">
    <source>
        <dbReference type="Google" id="ProtNLM"/>
    </source>
</evidence>
<feature type="chain" id="PRO_5030656302" description="PpiC domain-containing protein" evidence="1">
    <location>
        <begin position="19"/>
        <end position="300"/>
    </location>
</feature>
<evidence type="ECO:0000313" key="2">
    <source>
        <dbReference type="EMBL" id="HHE54997.1"/>
    </source>
</evidence>
<dbReference type="EMBL" id="DRTD01000325">
    <property type="protein sequence ID" value="HHE54997.1"/>
    <property type="molecule type" value="Genomic_DNA"/>
</dbReference>
<reference evidence="2" key="1">
    <citation type="journal article" date="2020" name="mSystems">
        <title>Genome- and Community-Level Interaction Insights into Carbon Utilization and Element Cycling Functions of Hydrothermarchaeota in Hydrothermal Sediment.</title>
        <authorList>
            <person name="Zhou Z."/>
            <person name="Liu Y."/>
            <person name="Xu W."/>
            <person name="Pan J."/>
            <person name="Luo Z.H."/>
            <person name="Li M."/>
        </authorList>
    </citation>
    <scope>NUCLEOTIDE SEQUENCE [LARGE SCALE GENOMIC DNA]</scope>
    <source>
        <strain evidence="2">HyVt-76</strain>
    </source>
</reference>
<feature type="signal peptide" evidence="1">
    <location>
        <begin position="1"/>
        <end position="18"/>
    </location>
</feature>
<name>A0A7V5H3H0_CALAY</name>
<protein>
    <recommendedName>
        <fullName evidence="3">PpiC domain-containing protein</fullName>
    </recommendedName>
</protein>
<sequence>MKSKLIGLFVLVSLLLLACTKHPEQNNQQVLVKIADRQITTDEFLRRAEYTIRPRYARGNSNIDKKIVFNSLVAEKLIALDAGSQSPLLQNDRFKSYIQGRKEQAMRQWMFYQEGTKKVKLDPEEIQRVYRVAGRTYKVHYLSLNSKSKADSLVQLLRKENISLEQLIKSGNPEARVPEKEIKFDSPEVDAIHRALFSDTLSKGQFLGPIKIEPNFYMVMQVAGYTDRLAMTDRDIKQRINDVKEKLTQLKATDIYAKFVAKLMSGKRLDFNRNTFKEMIKFLKPIYFMDEKQKKELFLG</sequence>
<evidence type="ECO:0000256" key="1">
    <source>
        <dbReference type="SAM" id="SignalP"/>
    </source>
</evidence>
<keyword evidence="1" id="KW-0732">Signal</keyword>
<dbReference type="AlphaFoldDB" id="A0A7V5H3H0"/>